<evidence type="ECO:0000313" key="2">
    <source>
        <dbReference type="EMBL" id="RRT38235.1"/>
    </source>
</evidence>
<dbReference type="Proteomes" id="UP000287651">
    <property type="component" value="Unassembled WGS sequence"/>
</dbReference>
<feature type="compositionally biased region" description="Basic and acidic residues" evidence="1">
    <location>
        <begin position="18"/>
        <end position="34"/>
    </location>
</feature>
<feature type="region of interest" description="Disordered" evidence="1">
    <location>
        <begin position="76"/>
        <end position="97"/>
    </location>
</feature>
<name>A0A426XFI8_ENSVE</name>
<organism evidence="2 3">
    <name type="scientific">Ensete ventricosum</name>
    <name type="common">Abyssinian banana</name>
    <name type="synonym">Musa ensete</name>
    <dbReference type="NCBI Taxonomy" id="4639"/>
    <lineage>
        <taxon>Eukaryota</taxon>
        <taxon>Viridiplantae</taxon>
        <taxon>Streptophyta</taxon>
        <taxon>Embryophyta</taxon>
        <taxon>Tracheophyta</taxon>
        <taxon>Spermatophyta</taxon>
        <taxon>Magnoliopsida</taxon>
        <taxon>Liliopsida</taxon>
        <taxon>Zingiberales</taxon>
        <taxon>Musaceae</taxon>
        <taxon>Ensete</taxon>
    </lineage>
</organism>
<evidence type="ECO:0000313" key="3">
    <source>
        <dbReference type="Proteomes" id="UP000287651"/>
    </source>
</evidence>
<reference evidence="2 3" key="1">
    <citation type="journal article" date="2014" name="Agronomy (Basel)">
        <title>A Draft Genome Sequence for Ensete ventricosum, the Drought-Tolerant Tree Against Hunger.</title>
        <authorList>
            <person name="Harrison J."/>
            <person name="Moore K.A."/>
            <person name="Paszkiewicz K."/>
            <person name="Jones T."/>
            <person name="Grant M."/>
            <person name="Ambacheew D."/>
            <person name="Muzemil S."/>
            <person name="Studholme D.J."/>
        </authorList>
    </citation>
    <scope>NUCLEOTIDE SEQUENCE [LARGE SCALE GENOMIC DNA]</scope>
</reference>
<proteinExistence type="predicted"/>
<dbReference type="AlphaFoldDB" id="A0A426XFI8"/>
<comment type="caution">
    <text evidence="2">The sequence shown here is derived from an EMBL/GenBank/DDBJ whole genome shotgun (WGS) entry which is preliminary data.</text>
</comment>
<gene>
    <name evidence="2" type="ORF">B296_00046860</name>
</gene>
<dbReference type="EMBL" id="AMZH03021404">
    <property type="protein sequence ID" value="RRT38235.1"/>
    <property type="molecule type" value="Genomic_DNA"/>
</dbReference>
<feature type="compositionally biased region" description="Polar residues" evidence="1">
    <location>
        <begin position="1"/>
        <end position="13"/>
    </location>
</feature>
<sequence length="97" mass="10740">MCAKTSPSSSRVTTIPGPREERRHITRNPLKESHLTQGKGNDGHQGSQSDRASGWSSRDGSILHGRCRTARHVVSLRAHPDDCQHKQQQGGLQREAH</sequence>
<feature type="region of interest" description="Disordered" evidence="1">
    <location>
        <begin position="1"/>
        <end position="62"/>
    </location>
</feature>
<protein>
    <submittedName>
        <fullName evidence="2">Uncharacterized protein</fullName>
    </submittedName>
</protein>
<feature type="compositionally biased region" description="Polar residues" evidence="1">
    <location>
        <begin position="35"/>
        <end position="59"/>
    </location>
</feature>
<evidence type="ECO:0000256" key="1">
    <source>
        <dbReference type="SAM" id="MobiDB-lite"/>
    </source>
</evidence>
<accession>A0A426XFI8</accession>